<dbReference type="InterPro" id="IPR012910">
    <property type="entry name" value="Plug_dom"/>
</dbReference>
<evidence type="ECO:0000259" key="5">
    <source>
        <dbReference type="Pfam" id="PF07715"/>
    </source>
</evidence>
<dbReference type="SUPFAM" id="SSF49464">
    <property type="entry name" value="Carboxypeptidase regulatory domain-like"/>
    <property type="match status" value="1"/>
</dbReference>
<evidence type="ECO:0000313" key="7">
    <source>
        <dbReference type="Proteomes" id="UP000077013"/>
    </source>
</evidence>
<sequence length="839" mass="94769">MGINNTCKLGAFFVLFVCCLTSFAQHSKEDVTLISFLKTLEQKHNIQFNYAVNSLEEIDGDLPNENLPLRQIVLNLETAFGLKIEQLTASLYTIKIAETQIFCGYVLSEATNVRIQGATIQVGATGTTSDADGYFEISLPKTNAQLLFRHLGFEKKVVTISFASERTCPKFFLTPLNETLDSVTLSAYLVDGISKTSRGSVAVTFEKFGLLPGLIEKDVLQTVQALPGIFSIDETVSNLSIRGGSHDQNLILWDGIKMYQSGHFFGLISNFNPQITQKAELIKNGSHSKYTDGVSGTISMQTDRTITKDFTISAGINFLSVDVFSDIPLGKASSLQVAARKSINEWFTTPAYRSYFTRISQDTEVEDNVSGVENSDKTFGFYDLSFRWLYEISDTELLQVNFVTGDNDLSFFESTVSNATNSERQSTLTQNNSAGRISYKRFWNELFTSEVSVYETDYKLQAVNVNVLEDQRFLQENTVSETGAKLETSYYLNNRFTLSSGYTFTETEIVNLNDIDTPRFLSRDSEVLREHGLYAQLDLVSNSGNTNLGVGGRLNYINEFQKFIAEPRLQFRHVFQKYFTFSILGEFKHQTTSQVINFQNDFLGIEKRRWQMADNVNIPVLESKHVSGGISFQKKGWLIDVDGYFKTVNGITSQSQSFQTKYEFTKTQGSYEVYGGDLLLRKKTNLFTHWIGYSIMENQYTFEALPEITFPSNFDLTHVITYGSTYSNEALTISGGFNYHTGKPTTLPLQDENIVEDEIQFQSANSDRIDDYFRVDLSALYTFTTNASHKIEVGASVWNLLDTANSIEQYFRVSEANTIAQFNKNALERTFNTVLRFTY</sequence>
<reference evidence="6 7" key="1">
    <citation type="submission" date="2016-02" db="EMBL/GenBank/DDBJ databases">
        <title>Ulvibacter sp. LPB0005, isolated from Thais luteostoma.</title>
        <authorList>
            <person name="Shin S.-K."/>
            <person name="Yi H."/>
        </authorList>
    </citation>
    <scope>NUCLEOTIDE SEQUENCE [LARGE SCALE GENOMIC DNA]</scope>
    <source>
        <strain evidence="6 7">LPB0005</strain>
    </source>
</reference>
<keyword evidence="3" id="KW-0998">Cell outer membrane</keyword>
<dbReference type="Gene3D" id="2.170.130.10">
    <property type="entry name" value="TonB-dependent receptor, plug domain"/>
    <property type="match status" value="1"/>
</dbReference>
<dbReference type="Gene3D" id="2.60.40.1120">
    <property type="entry name" value="Carboxypeptidase-like, regulatory domain"/>
    <property type="match status" value="1"/>
</dbReference>
<keyword evidence="4" id="KW-0732">Signal</keyword>
<dbReference type="OrthoDB" id="9803050at2"/>
<gene>
    <name evidence="6" type="ORF">ULVI_00555</name>
</gene>
<feature type="signal peptide" evidence="4">
    <location>
        <begin position="1"/>
        <end position="24"/>
    </location>
</feature>
<protein>
    <recommendedName>
        <fullName evidence="5">TonB-dependent receptor plug domain-containing protein</fullName>
    </recommendedName>
</protein>
<organism evidence="6 7">
    <name type="scientific">Cochleicola gelatinilyticus</name>
    <dbReference type="NCBI Taxonomy" id="1763537"/>
    <lineage>
        <taxon>Bacteria</taxon>
        <taxon>Pseudomonadati</taxon>
        <taxon>Bacteroidota</taxon>
        <taxon>Flavobacteriia</taxon>
        <taxon>Flavobacteriales</taxon>
        <taxon>Flavobacteriaceae</taxon>
        <taxon>Cochleicola</taxon>
    </lineage>
</organism>
<evidence type="ECO:0000256" key="1">
    <source>
        <dbReference type="ARBA" id="ARBA00004442"/>
    </source>
</evidence>
<name>A0A167KG58_9FLAO</name>
<accession>A0A167KG58</accession>
<comment type="subcellular location">
    <subcellularLocation>
        <location evidence="1">Cell outer membrane</location>
    </subcellularLocation>
</comment>
<dbReference type="EMBL" id="LRXL01000001">
    <property type="protein sequence ID" value="OAB81858.1"/>
    <property type="molecule type" value="Genomic_DNA"/>
</dbReference>
<dbReference type="Pfam" id="PF07715">
    <property type="entry name" value="Plug"/>
    <property type="match status" value="1"/>
</dbReference>
<evidence type="ECO:0000256" key="2">
    <source>
        <dbReference type="ARBA" id="ARBA00023136"/>
    </source>
</evidence>
<dbReference type="AlphaFoldDB" id="A0A167KG58"/>
<dbReference type="Proteomes" id="UP000077013">
    <property type="component" value="Unassembled WGS sequence"/>
</dbReference>
<dbReference type="RefSeq" id="WP_068588286.1">
    <property type="nucleotide sequence ID" value="NZ_LRXL01000001.1"/>
</dbReference>
<keyword evidence="2" id="KW-0472">Membrane</keyword>
<keyword evidence="7" id="KW-1185">Reference proteome</keyword>
<dbReference type="InterPro" id="IPR036942">
    <property type="entry name" value="Beta-barrel_TonB_sf"/>
</dbReference>
<dbReference type="Gene3D" id="2.40.170.20">
    <property type="entry name" value="TonB-dependent receptor, beta-barrel domain"/>
    <property type="match status" value="1"/>
</dbReference>
<dbReference type="InterPro" id="IPR008969">
    <property type="entry name" value="CarboxyPept-like_regulatory"/>
</dbReference>
<proteinExistence type="predicted"/>
<dbReference type="STRING" id="1763537.ULVI_00555"/>
<feature type="domain" description="TonB-dependent receptor plug" evidence="5">
    <location>
        <begin position="218"/>
        <end position="293"/>
    </location>
</feature>
<feature type="chain" id="PRO_5007889387" description="TonB-dependent receptor plug domain-containing protein" evidence="4">
    <location>
        <begin position="25"/>
        <end position="839"/>
    </location>
</feature>
<dbReference type="Pfam" id="PF13715">
    <property type="entry name" value="CarbopepD_reg_2"/>
    <property type="match status" value="1"/>
</dbReference>
<dbReference type="InterPro" id="IPR037066">
    <property type="entry name" value="Plug_dom_sf"/>
</dbReference>
<evidence type="ECO:0000256" key="3">
    <source>
        <dbReference type="ARBA" id="ARBA00023237"/>
    </source>
</evidence>
<evidence type="ECO:0000313" key="6">
    <source>
        <dbReference type="EMBL" id="OAB81858.1"/>
    </source>
</evidence>
<comment type="caution">
    <text evidence="6">The sequence shown here is derived from an EMBL/GenBank/DDBJ whole genome shotgun (WGS) entry which is preliminary data.</text>
</comment>
<dbReference type="SUPFAM" id="SSF56935">
    <property type="entry name" value="Porins"/>
    <property type="match status" value="1"/>
</dbReference>
<evidence type="ECO:0000256" key="4">
    <source>
        <dbReference type="SAM" id="SignalP"/>
    </source>
</evidence>
<dbReference type="GO" id="GO:0009279">
    <property type="term" value="C:cell outer membrane"/>
    <property type="evidence" value="ECO:0007669"/>
    <property type="project" value="UniProtKB-SubCell"/>
</dbReference>